<reference evidence="2" key="1">
    <citation type="journal article" date="2020" name="mSystems">
        <title>Genome- and Community-Level Interaction Insights into Carbon Utilization and Element Cycling Functions of Hydrothermarchaeota in Hydrothermal Sediment.</title>
        <authorList>
            <person name="Zhou Z."/>
            <person name="Liu Y."/>
            <person name="Xu W."/>
            <person name="Pan J."/>
            <person name="Luo Z.H."/>
            <person name="Li M."/>
        </authorList>
    </citation>
    <scope>NUCLEOTIDE SEQUENCE [LARGE SCALE GENOMIC DNA]</scope>
    <source>
        <strain evidence="2">SpSt-579</strain>
    </source>
</reference>
<protein>
    <submittedName>
        <fullName evidence="2">Uncharacterized protein</fullName>
    </submittedName>
</protein>
<keyword evidence="1" id="KW-0812">Transmembrane</keyword>
<sequence>MALKDKLKTKKENTKNNIPKNIVTAEELIDYIRFNKNPWRNIFFSFLRGTAYGLGIVLGTAIVLTIIIYISNYFINYPIIGEWLKMIGESMTLSQ</sequence>
<keyword evidence="1" id="KW-1133">Transmembrane helix</keyword>
<organism evidence="2">
    <name type="scientific">candidate division CPR3 bacterium</name>
    <dbReference type="NCBI Taxonomy" id="2268181"/>
    <lineage>
        <taxon>Bacteria</taxon>
        <taxon>Bacteria division CPR3</taxon>
    </lineage>
</organism>
<dbReference type="Pfam" id="PF18910">
    <property type="entry name" value="DUF5665"/>
    <property type="match status" value="1"/>
</dbReference>
<dbReference type="InterPro" id="IPR043723">
    <property type="entry name" value="DUF5665"/>
</dbReference>
<evidence type="ECO:0000313" key="2">
    <source>
        <dbReference type="EMBL" id="HGT70749.1"/>
    </source>
</evidence>
<comment type="caution">
    <text evidence="2">The sequence shown here is derived from an EMBL/GenBank/DDBJ whole genome shotgun (WGS) entry which is preliminary data.</text>
</comment>
<feature type="transmembrane region" description="Helical" evidence="1">
    <location>
        <begin position="50"/>
        <end position="75"/>
    </location>
</feature>
<proteinExistence type="predicted"/>
<accession>A0A7C4LZY9</accession>
<evidence type="ECO:0000256" key="1">
    <source>
        <dbReference type="SAM" id="Phobius"/>
    </source>
</evidence>
<keyword evidence="1" id="KW-0472">Membrane</keyword>
<dbReference type="AlphaFoldDB" id="A0A7C4LZY9"/>
<name>A0A7C4LZY9_UNCC3</name>
<dbReference type="EMBL" id="DSYQ01000002">
    <property type="protein sequence ID" value="HGT70749.1"/>
    <property type="molecule type" value="Genomic_DNA"/>
</dbReference>
<gene>
    <name evidence="2" type="ORF">ENT43_00630</name>
</gene>